<dbReference type="RefSeq" id="XP_055898887.1">
    <property type="nucleotide sequence ID" value="XM_056042912.1"/>
</dbReference>
<dbReference type="OrthoDB" id="6045352at2759"/>
<accession>A0A9W3BHI2</accession>
<dbReference type="AlphaFoldDB" id="A0A9W3BHI2"/>
<dbReference type="GeneID" id="129928446"/>
<evidence type="ECO:0000313" key="1">
    <source>
        <dbReference type="Proteomes" id="UP001165740"/>
    </source>
</evidence>
<proteinExistence type="predicted"/>
<dbReference type="InterPro" id="IPR009003">
    <property type="entry name" value="Peptidase_S1_PA"/>
</dbReference>
<evidence type="ECO:0000313" key="2">
    <source>
        <dbReference type="RefSeq" id="XP_055898887.1"/>
    </source>
</evidence>
<sequence length="317" mass="36372">MNTESQAQSKAAEAHLQKHVSTCKKNPGHTSFTPILLFSLEHLPESHQDLNVYNLIKAQSDLTVRVHVDMISPHRPTFWPGTDKSYPGHNTRGEATNSLTGSGVISAVVQFTDTFYTYIDTPWKMQCWCSSCEVSGSPSNVWWEFEVLTAAHVVFDQHEAEHTVLRLFYDAEDSPKVTVDKVKVQVVNIRRDFCKLKGITCDQNLAEKLMHHWENFLYFWEKVNKKYKRSRDIFRLTIIVSHPHGCSKQVSVGHWKKKVKLDRKNFTKFAYTTSTCPGSSGALVHCVGYSRAWWWDQLVHRESDLLGYNISNIAQVL</sequence>
<gene>
    <name evidence="2" type="primary">LOC129928446</name>
</gene>
<dbReference type="Proteomes" id="UP001165740">
    <property type="component" value="Chromosome 9"/>
</dbReference>
<organism evidence="1 2">
    <name type="scientific">Biomphalaria glabrata</name>
    <name type="common">Bloodfluke planorb</name>
    <name type="synonym">Freshwater snail</name>
    <dbReference type="NCBI Taxonomy" id="6526"/>
    <lineage>
        <taxon>Eukaryota</taxon>
        <taxon>Metazoa</taxon>
        <taxon>Spiralia</taxon>
        <taxon>Lophotrochozoa</taxon>
        <taxon>Mollusca</taxon>
        <taxon>Gastropoda</taxon>
        <taxon>Heterobranchia</taxon>
        <taxon>Euthyneura</taxon>
        <taxon>Panpulmonata</taxon>
        <taxon>Hygrophila</taxon>
        <taxon>Lymnaeoidea</taxon>
        <taxon>Planorbidae</taxon>
        <taxon>Biomphalaria</taxon>
    </lineage>
</organism>
<protein>
    <submittedName>
        <fullName evidence="2">Uncharacterized protein LOC129928446</fullName>
    </submittedName>
</protein>
<keyword evidence="1" id="KW-1185">Reference proteome</keyword>
<reference evidence="2" key="1">
    <citation type="submission" date="2025-08" db="UniProtKB">
        <authorList>
            <consortium name="RefSeq"/>
        </authorList>
    </citation>
    <scope>IDENTIFICATION</scope>
</reference>
<name>A0A9W3BHI2_BIOGL</name>
<dbReference type="SUPFAM" id="SSF50494">
    <property type="entry name" value="Trypsin-like serine proteases"/>
    <property type="match status" value="1"/>
</dbReference>